<keyword evidence="2 5" id="KW-0963">Cytoplasm</keyword>
<dbReference type="InterPro" id="IPR050680">
    <property type="entry name" value="YpeA/RimI_acetyltransf"/>
</dbReference>
<dbReference type="HAMAP" id="MF_02210">
    <property type="entry name" value="RimI"/>
    <property type="match status" value="1"/>
</dbReference>
<keyword evidence="4 5" id="KW-0012">Acyltransferase</keyword>
<dbReference type="NCBIfam" id="NF007025">
    <property type="entry name" value="PRK09491.1"/>
    <property type="match status" value="1"/>
</dbReference>
<evidence type="ECO:0000256" key="4">
    <source>
        <dbReference type="ARBA" id="ARBA00023315"/>
    </source>
</evidence>
<dbReference type="Proteomes" id="UP001596996">
    <property type="component" value="Unassembled WGS sequence"/>
</dbReference>
<dbReference type="InterPro" id="IPR043690">
    <property type="entry name" value="RimI"/>
</dbReference>
<feature type="binding site" evidence="5">
    <location>
        <begin position="70"/>
        <end position="72"/>
    </location>
    <ligand>
        <name>acetyl-CoA</name>
        <dbReference type="ChEBI" id="CHEBI:57288"/>
    </ligand>
</feature>
<evidence type="ECO:0000256" key="1">
    <source>
        <dbReference type="ARBA" id="ARBA00005395"/>
    </source>
</evidence>
<protein>
    <recommendedName>
        <fullName evidence="5 6">[Ribosomal protein bS18]-alanine N-acetyltransferase</fullName>
        <ecNumber evidence="5 6">2.3.1.266</ecNumber>
    </recommendedName>
</protein>
<dbReference type="PROSITE" id="PS51186">
    <property type="entry name" value="GNAT"/>
    <property type="match status" value="1"/>
</dbReference>
<dbReference type="PANTHER" id="PTHR43420">
    <property type="entry name" value="ACETYLTRANSFERASE"/>
    <property type="match status" value="1"/>
</dbReference>
<keyword evidence="8" id="KW-0689">Ribosomal protein</keyword>
<keyword evidence="3 5" id="KW-0808">Transferase</keyword>
<evidence type="ECO:0000256" key="2">
    <source>
        <dbReference type="ARBA" id="ARBA00022490"/>
    </source>
</evidence>
<dbReference type="GO" id="GO:0008999">
    <property type="term" value="F:protein-N-terminal-alanine acetyltransferase activity"/>
    <property type="evidence" value="ECO:0007669"/>
    <property type="project" value="UniProtKB-EC"/>
</dbReference>
<feature type="binding site" evidence="5">
    <location>
        <position position="109"/>
    </location>
    <ligand>
        <name>acetyl-CoA</name>
        <dbReference type="ChEBI" id="CHEBI:57288"/>
    </ligand>
</feature>
<comment type="similarity">
    <text evidence="1 5 6">Belongs to the acetyltransferase family. RimI subfamily.</text>
</comment>
<dbReference type="Pfam" id="PF00583">
    <property type="entry name" value="Acetyltransf_1"/>
    <property type="match status" value="1"/>
</dbReference>
<feature type="active site" description="Proton acceptor" evidence="5">
    <location>
        <position position="104"/>
    </location>
</feature>
<evidence type="ECO:0000256" key="3">
    <source>
        <dbReference type="ARBA" id="ARBA00022679"/>
    </source>
</evidence>
<dbReference type="PANTHER" id="PTHR43420:SF51">
    <property type="entry name" value="PEPTIDYL-LYSINE N-ACETYLTRANSFERASE YIAC"/>
    <property type="match status" value="1"/>
</dbReference>
<evidence type="ECO:0000313" key="9">
    <source>
        <dbReference type="Proteomes" id="UP001596996"/>
    </source>
</evidence>
<evidence type="ECO:0000313" key="8">
    <source>
        <dbReference type="EMBL" id="MFD0965363.1"/>
    </source>
</evidence>
<organism evidence="8 9">
    <name type="scientific">Seminibacterium arietis</name>
    <dbReference type="NCBI Taxonomy" id="1173502"/>
    <lineage>
        <taxon>Bacteria</taxon>
        <taxon>Pseudomonadati</taxon>
        <taxon>Pseudomonadota</taxon>
        <taxon>Gammaproteobacteria</taxon>
        <taxon>Pasteurellales</taxon>
        <taxon>Pasteurellaceae</taxon>
        <taxon>Seminibacterium</taxon>
    </lineage>
</organism>
<name>A0ABW3I6C5_9PAST</name>
<evidence type="ECO:0000259" key="7">
    <source>
        <dbReference type="PROSITE" id="PS51186"/>
    </source>
</evidence>
<dbReference type="RefSeq" id="WP_380817943.1">
    <property type="nucleotide sequence ID" value="NZ_JBHTJN010000001.1"/>
</dbReference>
<keyword evidence="9" id="KW-1185">Reference proteome</keyword>
<evidence type="ECO:0000256" key="6">
    <source>
        <dbReference type="RuleBase" id="RU363094"/>
    </source>
</evidence>
<comment type="caution">
    <text evidence="5">Lacks conserved residue(s) required for the propagation of feature annotation.</text>
</comment>
<dbReference type="SUPFAM" id="SSF55729">
    <property type="entry name" value="Acyl-CoA N-acyltransferases (Nat)"/>
    <property type="match status" value="1"/>
</dbReference>
<dbReference type="EC" id="2.3.1.266" evidence="5 6"/>
<evidence type="ECO:0000256" key="5">
    <source>
        <dbReference type="HAMAP-Rule" id="MF_02210"/>
    </source>
</evidence>
<reference evidence="9" key="1">
    <citation type="journal article" date="2019" name="Int. J. Syst. Evol. Microbiol.">
        <title>The Global Catalogue of Microorganisms (GCM) 10K type strain sequencing project: providing services to taxonomists for standard genome sequencing and annotation.</title>
        <authorList>
            <consortium name="The Broad Institute Genomics Platform"/>
            <consortium name="The Broad Institute Genome Sequencing Center for Infectious Disease"/>
            <person name="Wu L."/>
            <person name="Ma J."/>
        </authorList>
    </citation>
    <scope>NUCLEOTIDE SEQUENCE [LARGE SCALE GENOMIC DNA]</scope>
    <source>
        <strain evidence="9">CCUG 61707</strain>
    </source>
</reference>
<sequence>MAIVSLITEQDFEVLYQIEQLAHQVPWSKGILKNNQGKNYCNLKLEVSEKKIIGFAICHCVLDEATLFNIAIAPNFQGQGFGKFLLNALIEKLRQQNIVTLWLEVRQSNHTALKLYQQFGFNQVDIRKNYYPTSDGKRENAIIMALSL</sequence>
<accession>A0ABW3I6C5</accession>
<dbReference type="InterPro" id="IPR006464">
    <property type="entry name" value="AcTrfase_RimI/Ard1"/>
</dbReference>
<dbReference type="InterPro" id="IPR016181">
    <property type="entry name" value="Acyl_CoA_acyltransferase"/>
</dbReference>
<keyword evidence="8" id="KW-0687">Ribonucleoprotein</keyword>
<gene>
    <name evidence="5 8" type="primary">rimI</name>
    <name evidence="8" type="ORF">ACFQ02_00580</name>
</gene>
<comment type="function">
    <text evidence="5 6">Acetylates the N-terminal alanine of ribosomal protein bS18.</text>
</comment>
<dbReference type="NCBIfam" id="TIGR01575">
    <property type="entry name" value="rimI"/>
    <property type="match status" value="1"/>
</dbReference>
<dbReference type="EMBL" id="JBHTJN010000001">
    <property type="protein sequence ID" value="MFD0965363.1"/>
    <property type="molecule type" value="Genomic_DNA"/>
</dbReference>
<comment type="subcellular location">
    <subcellularLocation>
        <location evidence="5 6">Cytoplasm</location>
    </subcellularLocation>
</comment>
<proteinExistence type="inferred from homology"/>
<dbReference type="Gene3D" id="3.40.630.30">
    <property type="match status" value="1"/>
</dbReference>
<dbReference type="InterPro" id="IPR000182">
    <property type="entry name" value="GNAT_dom"/>
</dbReference>
<dbReference type="GO" id="GO:0005840">
    <property type="term" value="C:ribosome"/>
    <property type="evidence" value="ECO:0007669"/>
    <property type="project" value="UniProtKB-KW"/>
</dbReference>
<feature type="active site" description="Proton donor" evidence="5">
    <location>
        <position position="116"/>
    </location>
</feature>
<comment type="caution">
    <text evidence="8">The sequence shown here is derived from an EMBL/GenBank/DDBJ whole genome shotgun (WGS) entry which is preliminary data.</text>
</comment>
<feature type="domain" description="N-acetyltransferase" evidence="7">
    <location>
        <begin position="2"/>
        <end position="148"/>
    </location>
</feature>
<comment type="catalytic activity">
    <reaction evidence="5 6">
        <text>N-terminal L-alanyl-[ribosomal protein bS18] + acetyl-CoA = N-terminal N(alpha)-acetyl-L-alanyl-[ribosomal protein bS18] + CoA + H(+)</text>
        <dbReference type="Rhea" id="RHEA:43756"/>
        <dbReference type="Rhea" id="RHEA-COMP:10676"/>
        <dbReference type="Rhea" id="RHEA-COMP:10677"/>
        <dbReference type="ChEBI" id="CHEBI:15378"/>
        <dbReference type="ChEBI" id="CHEBI:57287"/>
        <dbReference type="ChEBI" id="CHEBI:57288"/>
        <dbReference type="ChEBI" id="CHEBI:64718"/>
        <dbReference type="ChEBI" id="CHEBI:83683"/>
        <dbReference type="EC" id="2.3.1.266"/>
    </reaction>
</comment>
<dbReference type="CDD" id="cd04301">
    <property type="entry name" value="NAT_SF"/>
    <property type="match status" value="1"/>
</dbReference>